<proteinExistence type="predicted"/>
<dbReference type="SMART" id="SM00481">
    <property type="entry name" value="POLIIIAc"/>
    <property type="match status" value="1"/>
</dbReference>
<evidence type="ECO:0000259" key="2">
    <source>
        <dbReference type="SMART" id="SM00481"/>
    </source>
</evidence>
<dbReference type="GO" id="GO:0035312">
    <property type="term" value="F:5'-3' DNA exonuclease activity"/>
    <property type="evidence" value="ECO:0007669"/>
    <property type="project" value="TreeGrafter"/>
</dbReference>
<dbReference type="InterPro" id="IPR004013">
    <property type="entry name" value="PHP_dom"/>
</dbReference>
<dbReference type="Gene3D" id="3.20.20.140">
    <property type="entry name" value="Metal-dependent hydrolases"/>
    <property type="match status" value="1"/>
</dbReference>
<dbReference type="PANTHER" id="PTHR42924:SF3">
    <property type="entry name" value="POLYMERASE_HISTIDINOL PHOSPHATASE N-TERMINAL DOMAIN-CONTAINING PROTEIN"/>
    <property type="match status" value="1"/>
</dbReference>
<dbReference type="GO" id="GO:0004534">
    <property type="term" value="F:5'-3' RNA exonuclease activity"/>
    <property type="evidence" value="ECO:0007669"/>
    <property type="project" value="TreeGrafter"/>
</dbReference>
<evidence type="ECO:0000313" key="4">
    <source>
        <dbReference type="Proteomes" id="UP000242525"/>
    </source>
</evidence>
<accession>A0A0J9XE50</accession>
<gene>
    <name evidence="3" type="ORF">BN980_GECA12s00274g</name>
</gene>
<keyword evidence="1" id="KW-0812">Transmembrane</keyword>
<feature type="transmembrane region" description="Helical" evidence="1">
    <location>
        <begin position="372"/>
        <end position="398"/>
    </location>
</feature>
<dbReference type="Pfam" id="PF02811">
    <property type="entry name" value="PHP"/>
    <property type="match status" value="1"/>
</dbReference>
<organism evidence="3 4">
    <name type="scientific">Geotrichum candidum</name>
    <name type="common">Oospora lactis</name>
    <name type="synonym">Dipodascus geotrichum</name>
    <dbReference type="NCBI Taxonomy" id="1173061"/>
    <lineage>
        <taxon>Eukaryota</taxon>
        <taxon>Fungi</taxon>
        <taxon>Dikarya</taxon>
        <taxon>Ascomycota</taxon>
        <taxon>Saccharomycotina</taxon>
        <taxon>Dipodascomycetes</taxon>
        <taxon>Dipodascales</taxon>
        <taxon>Dipodascaceae</taxon>
        <taxon>Geotrichum</taxon>
    </lineage>
</organism>
<reference evidence="3" key="1">
    <citation type="submission" date="2014-03" db="EMBL/GenBank/DDBJ databases">
        <authorList>
            <person name="Casaregola S."/>
        </authorList>
    </citation>
    <scope>NUCLEOTIDE SEQUENCE [LARGE SCALE GENOMIC DNA]</scope>
    <source>
        <strain evidence="3">CLIB 918</strain>
    </source>
</reference>
<keyword evidence="4" id="KW-1185">Reference proteome</keyword>
<name>A0A0J9XE50_GEOCN</name>
<feature type="transmembrane region" description="Helical" evidence="1">
    <location>
        <begin position="12"/>
        <end position="32"/>
    </location>
</feature>
<keyword evidence="1" id="KW-0472">Membrane</keyword>
<dbReference type="OrthoDB" id="16564at2759"/>
<feature type="domain" description="Polymerase/histidinol phosphatase N-terminal" evidence="2">
    <location>
        <begin position="90"/>
        <end position="159"/>
    </location>
</feature>
<dbReference type="SUPFAM" id="SSF89550">
    <property type="entry name" value="PHP domain-like"/>
    <property type="match status" value="1"/>
</dbReference>
<dbReference type="InterPro" id="IPR052018">
    <property type="entry name" value="PHP_domain"/>
</dbReference>
<evidence type="ECO:0000256" key="1">
    <source>
        <dbReference type="SAM" id="Phobius"/>
    </source>
</evidence>
<dbReference type="AlphaFoldDB" id="A0A0J9XE50"/>
<dbReference type="Proteomes" id="UP000242525">
    <property type="component" value="Unassembled WGS sequence"/>
</dbReference>
<comment type="caution">
    <text evidence="3">The sequence shown here is derived from an EMBL/GenBank/DDBJ whole genome shotgun (WGS) entry which is preliminary data.</text>
</comment>
<dbReference type="InterPro" id="IPR003141">
    <property type="entry name" value="Pol/His_phosphatase_N"/>
</dbReference>
<keyword evidence="1" id="KW-1133">Transmembrane helix</keyword>
<protein>
    <recommendedName>
        <fullName evidence="2">Polymerase/histidinol phosphatase N-terminal domain-containing protein</fullName>
    </recommendedName>
</protein>
<dbReference type="PANTHER" id="PTHR42924">
    <property type="entry name" value="EXONUCLEASE"/>
    <property type="match status" value="1"/>
</dbReference>
<sequence length="402" mass="46321">MKLRRCIPFYVIRHFLVLASILTALITASIFYRFKGSPPPKVLYGAVSYTDKFNLTIPRDLRSTIEPWNVETEEYNRVLRKNGKTKRLLGEFHTHTNYSDGRLTPMQVVDWALAYGFNLLFVTDHNTVEGGLAAQAYTQENDLDSRIKVIPGVEYTCCRIHMNLLGINETIRPSESWPTDEELKKVIRRTHDLGGMVVVNHLPWSCSTEYGRHVSRLQGHPTRLELLAWGADAFESVAEGNIDLATVRFSEAYNLPYITATDLHDPEVAPNAWTILDLPLPDDYPLQEISTREIIDFLTDTTTSFRKNVNFYYDAIGPIKQRVYPPTNPAYHWYAAFVDVFDFTVFWSESKGLYSFVPSDSHPFCHAYTFSFHWRTAVAFIFNALLAFLLFESIVYFVQRLR</sequence>
<dbReference type="InterPro" id="IPR016195">
    <property type="entry name" value="Pol/histidinol_Pase-like"/>
</dbReference>
<dbReference type="EMBL" id="CCBN010000012">
    <property type="protein sequence ID" value="CDO55646.1"/>
    <property type="molecule type" value="Genomic_DNA"/>
</dbReference>
<evidence type="ECO:0000313" key="3">
    <source>
        <dbReference type="EMBL" id="CDO55646.1"/>
    </source>
</evidence>